<accession>A0ACC1J7F0</accession>
<name>A0ACC1J7F0_9FUNG</name>
<protein>
    <submittedName>
        <fullName evidence="1">Uncharacterized protein</fullName>
    </submittedName>
</protein>
<evidence type="ECO:0000313" key="2">
    <source>
        <dbReference type="Proteomes" id="UP001150603"/>
    </source>
</evidence>
<dbReference type="EMBL" id="JANBPW010002545">
    <property type="protein sequence ID" value="KAJ1940447.1"/>
    <property type="molecule type" value="Genomic_DNA"/>
</dbReference>
<sequence length="78" mass="8388">MGQQRLRLVNKAAEEHGDANSSNPAASPKRSSRGRPKKARKPDAGNSETPPADDSTGAAGKVKEECLRLFKAVKEMEK</sequence>
<proteinExistence type="predicted"/>
<keyword evidence="2" id="KW-1185">Reference proteome</keyword>
<feature type="non-terminal residue" evidence="1">
    <location>
        <position position="78"/>
    </location>
</feature>
<reference evidence="1" key="1">
    <citation type="submission" date="2022-07" db="EMBL/GenBank/DDBJ databases">
        <title>Phylogenomic reconstructions and comparative analyses of Kickxellomycotina fungi.</title>
        <authorList>
            <person name="Reynolds N.K."/>
            <person name="Stajich J.E."/>
            <person name="Barry K."/>
            <person name="Grigoriev I.V."/>
            <person name="Crous P."/>
            <person name="Smith M.E."/>
        </authorList>
    </citation>
    <scope>NUCLEOTIDE SEQUENCE</scope>
    <source>
        <strain evidence="1">NRRL 5244</strain>
    </source>
</reference>
<gene>
    <name evidence="1" type="ORF">FBU59_003808</name>
</gene>
<organism evidence="1 2">
    <name type="scientific">Linderina macrospora</name>
    <dbReference type="NCBI Taxonomy" id="4868"/>
    <lineage>
        <taxon>Eukaryota</taxon>
        <taxon>Fungi</taxon>
        <taxon>Fungi incertae sedis</taxon>
        <taxon>Zoopagomycota</taxon>
        <taxon>Kickxellomycotina</taxon>
        <taxon>Kickxellomycetes</taxon>
        <taxon>Kickxellales</taxon>
        <taxon>Kickxellaceae</taxon>
        <taxon>Linderina</taxon>
    </lineage>
</organism>
<evidence type="ECO:0000313" key="1">
    <source>
        <dbReference type="EMBL" id="KAJ1940447.1"/>
    </source>
</evidence>
<dbReference type="Proteomes" id="UP001150603">
    <property type="component" value="Unassembled WGS sequence"/>
</dbReference>
<comment type="caution">
    <text evidence="1">The sequence shown here is derived from an EMBL/GenBank/DDBJ whole genome shotgun (WGS) entry which is preliminary data.</text>
</comment>